<comment type="caution">
    <text evidence="12">The sequence shown here is derived from an EMBL/GenBank/DDBJ whole genome shotgun (WGS) entry which is preliminary data.</text>
</comment>
<feature type="region of interest" description="Disordered" evidence="10">
    <location>
        <begin position="425"/>
        <end position="450"/>
    </location>
</feature>
<dbReference type="GO" id="GO:0046872">
    <property type="term" value="F:metal ion binding"/>
    <property type="evidence" value="ECO:0007669"/>
    <property type="project" value="UniProtKB-KW"/>
</dbReference>
<dbReference type="Pfam" id="PF00809">
    <property type="entry name" value="Pterin_bind"/>
    <property type="match status" value="1"/>
</dbReference>
<dbReference type="InterPro" id="IPR043133">
    <property type="entry name" value="GTP-CH-I_C/QueF"/>
</dbReference>
<comment type="similarity">
    <text evidence="9">Belongs to the DHNA family.</text>
</comment>
<evidence type="ECO:0000259" key="11">
    <source>
        <dbReference type="PROSITE" id="PS50972"/>
    </source>
</evidence>
<comment type="catalytic activity">
    <reaction evidence="9">
        <text>7,8-dihydroneopterin = 6-hydroxymethyl-7,8-dihydropterin + glycolaldehyde</text>
        <dbReference type="Rhea" id="RHEA:10540"/>
        <dbReference type="ChEBI" id="CHEBI:17001"/>
        <dbReference type="ChEBI" id="CHEBI:17071"/>
        <dbReference type="ChEBI" id="CHEBI:44841"/>
        <dbReference type="EC" id="4.1.2.25"/>
    </reaction>
</comment>
<feature type="domain" description="Pterin-binding" evidence="11">
    <location>
        <begin position="1"/>
        <end position="264"/>
    </location>
</feature>
<dbReference type="InterPro" id="IPR000489">
    <property type="entry name" value="Pterin-binding_dom"/>
</dbReference>
<keyword evidence="5 12" id="KW-0808">Transferase</keyword>
<comment type="similarity">
    <text evidence="4">Belongs to the DHPS family.</text>
</comment>
<dbReference type="GO" id="GO:0004150">
    <property type="term" value="F:dihydroneopterin aldolase activity"/>
    <property type="evidence" value="ECO:0007669"/>
    <property type="project" value="UniProtKB-UniRule"/>
</dbReference>
<evidence type="ECO:0000256" key="9">
    <source>
        <dbReference type="RuleBase" id="RU362079"/>
    </source>
</evidence>
<comment type="catalytic activity">
    <reaction evidence="1">
        <text>(7,8-dihydropterin-6-yl)methyl diphosphate + 4-aminobenzoate = 7,8-dihydropteroate + diphosphate</text>
        <dbReference type="Rhea" id="RHEA:19949"/>
        <dbReference type="ChEBI" id="CHEBI:17836"/>
        <dbReference type="ChEBI" id="CHEBI:17839"/>
        <dbReference type="ChEBI" id="CHEBI:33019"/>
        <dbReference type="ChEBI" id="CHEBI:72950"/>
        <dbReference type="EC" id="2.5.1.15"/>
    </reaction>
</comment>
<feature type="compositionally biased region" description="Basic and acidic residues" evidence="10">
    <location>
        <begin position="292"/>
        <end position="306"/>
    </location>
</feature>
<evidence type="ECO:0000256" key="8">
    <source>
        <dbReference type="ARBA" id="ARBA00022909"/>
    </source>
</evidence>
<sequence length="450" mass="46225">MGVLNVTPDSFSDGGRWETPGDAIAHARALVAQGAQIIDVGGESTRPGAVPVDPEVERERVLGVIAALTADGIEVSIDTIHAGTARAAVAAGARIINDVSGGTHDPEMLGVAAEASREHGARFVIGHWRGIPDPEHGRSEYRSVVEEVRDALAGLVRAAVAAGVAPEHLILDPGLGFDKTGEQGWELLAGLDAITALGFPVLVGASRKRMIADALAAVPGAVTPAAAPAHERDLATAVVSALAARAGAWGVRVHDVGGSVQALAIERAWSRAGAARPSERSAGLEPAGASDRPSDRAIDASEPSAGRRDRISLTGLEVFAHHGVFDFERERGQRFIVDAEVAVDLRAASGTDELARTVHYGELAEAIVAAVRRDPVDLIETVAERVAAVALGFAGVRSARITVHKPDAPIDAVFTDVSVTVERAAEAAPGTSSTQGAGSAGPARTDGAAR</sequence>
<organism evidence="12 13">
    <name type="scientific">Leucobacter edaphi</name>
    <dbReference type="NCBI Taxonomy" id="2796472"/>
    <lineage>
        <taxon>Bacteria</taxon>
        <taxon>Bacillati</taxon>
        <taxon>Actinomycetota</taxon>
        <taxon>Actinomycetes</taxon>
        <taxon>Micrococcales</taxon>
        <taxon>Microbacteriaceae</taxon>
        <taxon>Leucobacter</taxon>
    </lineage>
</organism>
<evidence type="ECO:0000256" key="4">
    <source>
        <dbReference type="ARBA" id="ARBA00009503"/>
    </source>
</evidence>
<dbReference type="Pfam" id="PF02152">
    <property type="entry name" value="FolB"/>
    <property type="match status" value="1"/>
</dbReference>
<dbReference type="InterPro" id="IPR006390">
    <property type="entry name" value="DHP_synth_dom"/>
</dbReference>
<keyword evidence="13" id="KW-1185">Reference proteome</keyword>
<accession>A0A934QER3</accession>
<dbReference type="SUPFAM" id="SSF51717">
    <property type="entry name" value="Dihydropteroate synthetase-like"/>
    <property type="match status" value="1"/>
</dbReference>
<dbReference type="CDD" id="cd00534">
    <property type="entry name" value="DHNA_DHNTPE"/>
    <property type="match status" value="1"/>
</dbReference>
<dbReference type="SMART" id="SM00905">
    <property type="entry name" value="FolB"/>
    <property type="match status" value="1"/>
</dbReference>
<dbReference type="GO" id="GO:0005829">
    <property type="term" value="C:cytosol"/>
    <property type="evidence" value="ECO:0007669"/>
    <property type="project" value="TreeGrafter"/>
</dbReference>
<dbReference type="GO" id="GO:0046656">
    <property type="term" value="P:folic acid biosynthetic process"/>
    <property type="evidence" value="ECO:0007669"/>
    <property type="project" value="UniProtKB-UniRule"/>
</dbReference>
<comment type="pathway">
    <text evidence="9">Cofactor biosynthesis; tetrahydrofolate biosynthesis; 2-amino-4-hydroxy-6-hydroxymethyl-7,8-dihydropteridine diphosphate from 7,8-dihydroneopterin triphosphate: step 3/4.</text>
</comment>
<protein>
    <recommendedName>
        <fullName evidence="9">7,8-dihydroneopterin aldolase</fullName>
        <ecNumber evidence="9">4.1.2.25</ecNumber>
    </recommendedName>
</protein>
<comment type="pathway">
    <text evidence="3">Cofactor biosynthesis; tetrahydrofolate biosynthesis; 7,8-dihydrofolate from 2-amino-4-hydroxy-6-hydroxymethyl-7,8-dihydropteridine diphosphate and 4-aminobenzoate: step 1/2.</text>
</comment>
<keyword evidence="7" id="KW-0460">Magnesium</keyword>
<comment type="cofactor">
    <cofactor evidence="2">
        <name>Mg(2+)</name>
        <dbReference type="ChEBI" id="CHEBI:18420"/>
    </cofactor>
</comment>
<evidence type="ECO:0000256" key="5">
    <source>
        <dbReference type="ARBA" id="ARBA00022679"/>
    </source>
</evidence>
<dbReference type="PROSITE" id="PS50972">
    <property type="entry name" value="PTERIN_BINDING"/>
    <property type="match status" value="1"/>
</dbReference>
<dbReference type="Gene3D" id="3.20.20.20">
    <property type="entry name" value="Dihydropteroate synthase-like"/>
    <property type="match status" value="1"/>
</dbReference>
<dbReference type="InterPro" id="IPR045031">
    <property type="entry name" value="DHP_synth-like"/>
</dbReference>
<dbReference type="EC" id="4.1.2.25" evidence="9"/>
<evidence type="ECO:0000256" key="6">
    <source>
        <dbReference type="ARBA" id="ARBA00022723"/>
    </source>
</evidence>
<evidence type="ECO:0000256" key="3">
    <source>
        <dbReference type="ARBA" id="ARBA00004763"/>
    </source>
</evidence>
<name>A0A934QER3_9MICO</name>
<evidence type="ECO:0000313" key="13">
    <source>
        <dbReference type="Proteomes" id="UP000618733"/>
    </source>
</evidence>
<evidence type="ECO:0000256" key="7">
    <source>
        <dbReference type="ARBA" id="ARBA00022842"/>
    </source>
</evidence>
<proteinExistence type="inferred from homology"/>
<gene>
    <name evidence="12" type="primary">folP</name>
    <name evidence="12" type="ORF">JD292_11520</name>
</gene>
<keyword evidence="9" id="KW-0456">Lyase</keyword>
<feature type="compositionally biased region" description="Low complexity" evidence="10">
    <location>
        <begin position="427"/>
        <end position="443"/>
    </location>
</feature>
<dbReference type="Proteomes" id="UP000618733">
    <property type="component" value="Unassembled WGS sequence"/>
</dbReference>
<dbReference type="PANTHER" id="PTHR20941">
    <property type="entry name" value="FOLATE SYNTHESIS PROTEINS"/>
    <property type="match status" value="1"/>
</dbReference>
<dbReference type="NCBIfam" id="TIGR00525">
    <property type="entry name" value="folB"/>
    <property type="match status" value="1"/>
</dbReference>
<dbReference type="InterPro" id="IPR006156">
    <property type="entry name" value="Dihydroneopterin_aldolase"/>
</dbReference>
<dbReference type="InterPro" id="IPR006157">
    <property type="entry name" value="FolB_dom"/>
</dbReference>
<feature type="region of interest" description="Disordered" evidence="10">
    <location>
        <begin position="275"/>
        <end position="306"/>
    </location>
</feature>
<dbReference type="AlphaFoldDB" id="A0A934QER3"/>
<dbReference type="PROSITE" id="PS00793">
    <property type="entry name" value="DHPS_2"/>
    <property type="match status" value="1"/>
</dbReference>
<dbReference type="GO" id="GO:0046654">
    <property type="term" value="P:tetrahydrofolate biosynthetic process"/>
    <property type="evidence" value="ECO:0007669"/>
    <property type="project" value="UniProtKB-UniRule"/>
</dbReference>
<dbReference type="SUPFAM" id="SSF55620">
    <property type="entry name" value="Tetrahydrobiopterin biosynthesis enzymes-like"/>
    <property type="match status" value="1"/>
</dbReference>
<keyword evidence="8 9" id="KW-0289">Folate biosynthesis</keyword>
<keyword evidence="6" id="KW-0479">Metal-binding</keyword>
<dbReference type="PANTHER" id="PTHR20941:SF1">
    <property type="entry name" value="FOLIC ACID SYNTHESIS PROTEIN FOL1"/>
    <property type="match status" value="1"/>
</dbReference>
<dbReference type="GO" id="GO:0004156">
    <property type="term" value="F:dihydropteroate synthase activity"/>
    <property type="evidence" value="ECO:0007669"/>
    <property type="project" value="UniProtKB-EC"/>
</dbReference>
<evidence type="ECO:0000313" key="12">
    <source>
        <dbReference type="EMBL" id="MBK0422701.1"/>
    </source>
</evidence>
<dbReference type="Gene3D" id="3.30.1130.10">
    <property type="match status" value="1"/>
</dbReference>
<evidence type="ECO:0000256" key="10">
    <source>
        <dbReference type="SAM" id="MobiDB-lite"/>
    </source>
</evidence>
<reference evidence="12" key="1">
    <citation type="submission" date="2020-12" db="EMBL/GenBank/DDBJ databases">
        <title>Leucobacter sp. CAS2, isolated from Chromium sludge.</title>
        <authorList>
            <person name="Xu Z."/>
        </authorList>
    </citation>
    <scope>NUCLEOTIDE SEQUENCE</scope>
    <source>
        <strain evidence="12">CSA2</strain>
    </source>
</reference>
<comment type="function">
    <text evidence="9">Catalyzes the conversion of 7,8-dihydroneopterin to 6-hydroxymethyl-7,8-dihydropterin.</text>
</comment>
<dbReference type="EMBL" id="JAEHOI010000011">
    <property type="protein sequence ID" value="MBK0422701.1"/>
    <property type="molecule type" value="Genomic_DNA"/>
</dbReference>
<dbReference type="NCBIfam" id="TIGR00526">
    <property type="entry name" value="folB_dom"/>
    <property type="match status" value="1"/>
</dbReference>
<evidence type="ECO:0000256" key="2">
    <source>
        <dbReference type="ARBA" id="ARBA00001946"/>
    </source>
</evidence>
<evidence type="ECO:0000256" key="1">
    <source>
        <dbReference type="ARBA" id="ARBA00000012"/>
    </source>
</evidence>
<dbReference type="InterPro" id="IPR011005">
    <property type="entry name" value="Dihydropteroate_synth-like_sf"/>
</dbReference>
<dbReference type="NCBIfam" id="TIGR01496">
    <property type="entry name" value="DHPS"/>
    <property type="match status" value="1"/>
</dbReference>